<dbReference type="NCBIfam" id="TIGR00187">
    <property type="entry name" value="ribE"/>
    <property type="match status" value="1"/>
</dbReference>
<dbReference type="GO" id="GO:0009231">
    <property type="term" value="P:riboflavin biosynthetic process"/>
    <property type="evidence" value="ECO:0007669"/>
    <property type="project" value="UniProtKB-KW"/>
</dbReference>
<dbReference type="PANTHER" id="PTHR21098">
    <property type="entry name" value="RIBOFLAVIN SYNTHASE ALPHA CHAIN"/>
    <property type="match status" value="1"/>
</dbReference>
<dbReference type="GO" id="GO:0004746">
    <property type="term" value="F:riboflavin synthase activity"/>
    <property type="evidence" value="ECO:0007669"/>
    <property type="project" value="UniProtKB-UniRule"/>
</dbReference>
<dbReference type="Proteomes" id="UP000727962">
    <property type="component" value="Unassembled WGS sequence"/>
</dbReference>
<feature type="domain" description="Lumazine-binding" evidence="11">
    <location>
        <begin position="1"/>
        <end position="90"/>
    </location>
</feature>
<dbReference type="AlphaFoldDB" id="A0A931PVY5"/>
<evidence type="ECO:0000256" key="4">
    <source>
        <dbReference type="ARBA" id="ARBA00012827"/>
    </source>
</evidence>
<dbReference type="NCBIfam" id="NF006767">
    <property type="entry name" value="PRK09289.1"/>
    <property type="match status" value="1"/>
</dbReference>
<dbReference type="PIRSF" id="PIRSF000498">
    <property type="entry name" value="Riboflavin_syn_A"/>
    <property type="match status" value="1"/>
</dbReference>
<dbReference type="InterPro" id="IPR001783">
    <property type="entry name" value="Lumazine-bd"/>
</dbReference>
<keyword evidence="6" id="KW-0686">Riboflavin biosynthesis</keyword>
<evidence type="ECO:0000256" key="2">
    <source>
        <dbReference type="ARBA" id="ARBA00002803"/>
    </source>
</evidence>
<feature type="domain" description="Lumazine-binding" evidence="11">
    <location>
        <begin position="91"/>
        <end position="187"/>
    </location>
</feature>
<dbReference type="InterPro" id="IPR017938">
    <property type="entry name" value="Riboflavin_synthase-like_b-brl"/>
</dbReference>
<evidence type="ECO:0000256" key="7">
    <source>
        <dbReference type="ARBA" id="ARBA00022679"/>
    </source>
</evidence>
<accession>A0A931PVY5</accession>
<dbReference type="Pfam" id="PF00677">
    <property type="entry name" value="Lum_binding"/>
    <property type="match status" value="2"/>
</dbReference>
<keyword evidence="7 12" id="KW-0808">Transferase</keyword>
<feature type="repeat" description="Lumazine-binding" evidence="10">
    <location>
        <begin position="91"/>
        <end position="187"/>
    </location>
</feature>
<dbReference type="PROSITE" id="PS51177">
    <property type="entry name" value="LUMAZINE_BIND"/>
    <property type="match status" value="2"/>
</dbReference>
<evidence type="ECO:0000313" key="12">
    <source>
        <dbReference type="EMBL" id="MBI1756076.1"/>
    </source>
</evidence>
<comment type="function">
    <text evidence="2">Catalyzes the dismutation of two molecules of 6,7-dimethyl-8-ribityllumazine, resulting in the formation of riboflavin and 5-amino-6-(D-ribitylamino)uracil.</text>
</comment>
<sequence>MFTGIVERVGSVVWLEGGRLAVDPGDGFECAVGESVAVNGCCLTVASVEGGLQFDLSAETMRRTSVGGLKPGSKVNLERAVRADGRFGGHFVQGHVDAVGTLVSLERKGEGAVARFEAPTEFARYLVDKGSIAVDGISLTVVRPSGGCFEAWVVPHTLAATNLAARKAGDSVNLEFDIMAKYAERLLGLGPS</sequence>
<dbReference type="FunFam" id="2.40.30.20:FF:000004">
    <property type="entry name" value="Riboflavin synthase, alpha subunit"/>
    <property type="match status" value="1"/>
</dbReference>
<dbReference type="SUPFAM" id="SSF63380">
    <property type="entry name" value="Riboflavin synthase domain-like"/>
    <property type="match status" value="2"/>
</dbReference>
<dbReference type="Gene3D" id="2.40.30.20">
    <property type="match status" value="2"/>
</dbReference>
<evidence type="ECO:0000256" key="1">
    <source>
        <dbReference type="ARBA" id="ARBA00000968"/>
    </source>
</evidence>
<dbReference type="EC" id="2.5.1.9" evidence="4 9"/>
<dbReference type="CDD" id="cd00402">
    <property type="entry name" value="Riboflavin_synthase_like"/>
    <property type="match status" value="1"/>
</dbReference>
<dbReference type="EMBL" id="JACOSL010000022">
    <property type="protein sequence ID" value="MBI1756076.1"/>
    <property type="molecule type" value="Genomic_DNA"/>
</dbReference>
<gene>
    <name evidence="12" type="ORF">HYR64_03105</name>
</gene>
<evidence type="ECO:0000256" key="6">
    <source>
        <dbReference type="ARBA" id="ARBA00022619"/>
    </source>
</evidence>
<proteinExistence type="predicted"/>
<comment type="caution">
    <text evidence="12">The sequence shown here is derived from an EMBL/GenBank/DDBJ whole genome shotgun (WGS) entry which is preliminary data.</text>
</comment>
<name>A0A931PVY5_FIMGI</name>
<evidence type="ECO:0000259" key="11">
    <source>
        <dbReference type="PROSITE" id="PS51177"/>
    </source>
</evidence>
<evidence type="ECO:0000256" key="10">
    <source>
        <dbReference type="PROSITE-ProRule" id="PRU00524"/>
    </source>
</evidence>
<evidence type="ECO:0000256" key="9">
    <source>
        <dbReference type="NCBIfam" id="TIGR00187"/>
    </source>
</evidence>
<evidence type="ECO:0000256" key="3">
    <source>
        <dbReference type="ARBA" id="ARBA00004887"/>
    </source>
</evidence>
<comment type="pathway">
    <text evidence="3">Cofactor biosynthesis; riboflavin biosynthesis; riboflavin from 2-hydroxy-3-oxobutyl phosphate and 5-amino-6-(D-ribitylamino)uracil: step 2/2.</text>
</comment>
<dbReference type="PANTHER" id="PTHR21098:SF0">
    <property type="entry name" value="RIBOFLAVIN SYNTHASE"/>
    <property type="match status" value="1"/>
</dbReference>
<feature type="repeat" description="Lumazine-binding" evidence="10">
    <location>
        <begin position="1"/>
        <end position="90"/>
    </location>
</feature>
<dbReference type="InterPro" id="IPR026017">
    <property type="entry name" value="Lumazine-bd_dom"/>
</dbReference>
<keyword evidence="8" id="KW-0677">Repeat</keyword>
<protein>
    <recommendedName>
        <fullName evidence="5 9">Riboflavin synthase</fullName>
        <ecNumber evidence="4 9">2.5.1.9</ecNumber>
    </recommendedName>
</protein>
<evidence type="ECO:0000256" key="5">
    <source>
        <dbReference type="ARBA" id="ARBA00013950"/>
    </source>
</evidence>
<organism evidence="12 13">
    <name type="scientific">Fimbriimonas ginsengisoli</name>
    <dbReference type="NCBI Taxonomy" id="1005039"/>
    <lineage>
        <taxon>Bacteria</taxon>
        <taxon>Bacillati</taxon>
        <taxon>Armatimonadota</taxon>
        <taxon>Fimbriimonadia</taxon>
        <taxon>Fimbriimonadales</taxon>
        <taxon>Fimbriimonadaceae</taxon>
        <taxon>Fimbriimonas</taxon>
    </lineage>
</organism>
<reference evidence="12" key="1">
    <citation type="submission" date="2020-07" db="EMBL/GenBank/DDBJ databases">
        <title>Huge and variable diversity of episymbiotic CPR bacteria and DPANN archaea in groundwater ecosystems.</title>
        <authorList>
            <person name="He C.Y."/>
            <person name="Keren R."/>
            <person name="Whittaker M."/>
            <person name="Farag I.F."/>
            <person name="Doudna J."/>
            <person name="Cate J.H.D."/>
            <person name="Banfield J.F."/>
        </authorList>
    </citation>
    <scope>NUCLEOTIDE SEQUENCE</scope>
    <source>
        <strain evidence="12">NC_groundwater_17_Pr7_B-0.1um_64_12</strain>
    </source>
</reference>
<evidence type="ECO:0000313" key="13">
    <source>
        <dbReference type="Proteomes" id="UP000727962"/>
    </source>
</evidence>
<evidence type="ECO:0000256" key="8">
    <source>
        <dbReference type="ARBA" id="ARBA00022737"/>
    </source>
</evidence>
<dbReference type="InterPro" id="IPR023366">
    <property type="entry name" value="ATP_synth_asu-like_sf"/>
</dbReference>
<comment type="catalytic activity">
    <reaction evidence="1">
        <text>2 6,7-dimethyl-8-(1-D-ribityl)lumazine + H(+) = 5-amino-6-(D-ribitylamino)uracil + riboflavin</text>
        <dbReference type="Rhea" id="RHEA:20772"/>
        <dbReference type="ChEBI" id="CHEBI:15378"/>
        <dbReference type="ChEBI" id="CHEBI:15934"/>
        <dbReference type="ChEBI" id="CHEBI:57986"/>
        <dbReference type="ChEBI" id="CHEBI:58201"/>
        <dbReference type="EC" id="2.5.1.9"/>
    </reaction>
</comment>